<dbReference type="SMART" id="SM00091">
    <property type="entry name" value="PAS"/>
    <property type="match status" value="2"/>
</dbReference>
<dbReference type="InterPro" id="IPR052162">
    <property type="entry name" value="Sensor_kinase/Photoreceptor"/>
</dbReference>
<dbReference type="Pfam" id="PF02518">
    <property type="entry name" value="HATPase_c"/>
    <property type="match status" value="1"/>
</dbReference>
<dbReference type="InterPro" id="IPR003594">
    <property type="entry name" value="HATPase_dom"/>
</dbReference>
<evidence type="ECO:0000256" key="8">
    <source>
        <dbReference type="ARBA" id="ARBA00022692"/>
    </source>
</evidence>
<keyword evidence="10" id="KW-0547">Nucleotide-binding</keyword>
<keyword evidence="11" id="KW-0418">Kinase</keyword>
<dbReference type="EC" id="2.7.13.3" evidence="3"/>
<keyword evidence="9" id="KW-0677">Repeat</keyword>
<keyword evidence="12" id="KW-1133">Transmembrane helix</keyword>
<dbReference type="NCBIfam" id="TIGR00229">
    <property type="entry name" value="sensory_box"/>
    <property type="match status" value="3"/>
</dbReference>
<dbReference type="RefSeq" id="WP_166523680.1">
    <property type="nucleotide sequence ID" value="NZ_JAAABI010000003.1"/>
</dbReference>
<feature type="domain" description="PAC" evidence="16">
    <location>
        <begin position="192"/>
        <end position="243"/>
    </location>
</feature>
<evidence type="ECO:0000313" key="17">
    <source>
        <dbReference type="EMBL" id="NAY92254.1"/>
    </source>
</evidence>
<dbReference type="InterPro" id="IPR001610">
    <property type="entry name" value="PAC"/>
</dbReference>
<dbReference type="SUPFAM" id="SSF55874">
    <property type="entry name" value="ATPase domain of HSP90 chaperone/DNA topoisomerase II/histidine kinase"/>
    <property type="match status" value="1"/>
</dbReference>
<dbReference type="FunFam" id="2.10.70.100:FF:000001">
    <property type="entry name" value="Sensory transduction histidine kinase"/>
    <property type="match status" value="1"/>
</dbReference>
<dbReference type="InterPro" id="IPR013655">
    <property type="entry name" value="PAS_fold_3"/>
</dbReference>
<dbReference type="InterPro" id="IPR035965">
    <property type="entry name" value="PAS-like_dom_sf"/>
</dbReference>
<dbReference type="Gene3D" id="3.30.565.10">
    <property type="entry name" value="Histidine kinase-like ATPase, C-terminal domain"/>
    <property type="match status" value="1"/>
</dbReference>
<keyword evidence="13" id="KW-0472">Membrane</keyword>
<feature type="domain" description="PAC" evidence="16">
    <location>
        <begin position="446"/>
        <end position="498"/>
    </location>
</feature>
<dbReference type="EMBL" id="JAAABI010000003">
    <property type="protein sequence ID" value="NAY92254.1"/>
    <property type="molecule type" value="Genomic_DNA"/>
</dbReference>
<keyword evidence="4" id="KW-1003">Cell membrane</keyword>
<dbReference type="InterPro" id="IPR005467">
    <property type="entry name" value="His_kinase_dom"/>
</dbReference>
<evidence type="ECO:0000259" key="16">
    <source>
        <dbReference type="PROSITE" id="PS50113"/>
    </source>
</evidence>
<evidence type="ECO:0000256" key="6">
    <source>
        <dbReference type="ARBA" id="ARBA00022553"/>
    </source>
</evidence>
<proteinExistence type="predicted"/>
<evidence type="ECO:0000256" key="13">
    <source>
        <dbReference type="ARBA" id="ARBA00023136"/>
    </source>
</evidence>
<evidence type="ECO:0000256" key="5">
    <source>
        <dbReference type="ARBA" id="ARBA00022519"/>
    </source>
</evidence>
<dbReference type="CDD" id="cd00130">
    <property type="entry name" value="PAS"/>
    <property type="match status" value="2"/>
</dbReference>
<reference evidence="17" key="1">
    <citation type="submission" date="2020-01" db="EMBL/GenBank/DDBJ databases">
        <title>Muricauda ochracea sp. nov., isolated from a tidal flat of Garorim bay in Korea.</title>
        <authorList>
            <person name="Kim D."/>
            <person name="Yoo Y."/>
            <person name="Kim J.-J."/>
        </authorList>
    </citation>
    <scope>NUCLEOTIDE SEQUENCE</scope>
    <source>
        <strain evidence="17">JGD-17</strain>
    </source>
</reference>
<dbReference type="InterPro" id="IPR004358">
    <property type="entry name" value="Sig_transdc_His_kin-like_C"/>
</dbReference>
<comment type="caution">
    <text evidence="17">The sequence shown here is derived from an EMBL/GenBank/DDBJ whole genome shotgun (WGS) entry which is preliminary data.</text>
</comment>
<dbReference type="PANTHER" id="PTHR43304">
    <property type="entry name" value="PHYTOCHROME-LIKE PROTEIN CPH1"/>
    <property type="match status" value="1"/>
</dbReference>
<dbReference type="SMART" id="SM00086">
    <property type="entry name" value="PAC"/>
    <property type="match status" value="4"/>
</dbReference>
<evidence type="ECO:0000313" key="18">
    <source>
        <dbReference type="Proteomes" id="UP000667650"/>
    </source>
</evidence>
<comment type="catalytic activity">
    <reaction evidence="1">
        <text>ATP + protein L-histidine = ADP + protein N-phospho-L-histidine.</text>
        <dbReference type="EC" id="2.7.13.3"/>
    </reaction>
</comment>
<dbReference type="SMART" id="SM00387">
    <property type="entry name" value="HATPase_c"/>
    <property type="match status" value="1"/>
</dbReference>
<keyword evidence="5" id="KW-0997">Cell inner membrane</keyword>
<dbReference type="Pfam" id="PF13426">
    <property type="entry name" value="PAS_9"/>
    <property type="match status" value="1"/>
</dbReference>
<evidence type="ECO:0000256" key="7">
    <source>
        <dbReference type="ARBA" id="ARBA00022679"/>
    </source>
</evidence>
<evidence type="ECO:0000256" key="12">
    <source>
        <dbReference type="ARBA" id="ARBA00022989"/>
    </source>
</evidence>
<evidence type="ECO:0000256" key="3">
    <source>
        <dbReference type="ARBA" id="ARBA00012438"/>
    </source>
</evidence>
<dbReference type="GO" id="GO:0000166">
    <property type="term" value="F:nucleotide binding"/>
    <property type="evidence" value="ECO:0007669"/>
    <property type="project" value="UniProtKB-KW"/>
</dbReference>
<dbReference type="PROSITE" id="PS50109">
    <property type="entry name" value="HIS_KIN"/>
    <property type="match status" value="1"/>
</dbReference>
<dbReference type="PANTHER" id="PTHR43304:SF1">
    <property type="entry name" value="PAC DOMAIN-CONTAINING PROTEIN"/>
    <property type="match status" value="1"/>
</dbReference>
<dbReference type="Gene3D" id="3.30.450.20">
    <property type="entry name" value="PAS domain"/>
    <property type="match status" value="4"/>
</dbReference>
<dbReference type="AlphaFoldDB" id="A0A964TCA5"/>
<feature type="domain" description="PAS" evidence="15">
    <location>
        <begin position="244"/>
        <end position="316"/>
    </location>
</feature>
<feature type="domain" description="Histidine kinase" evidence="14">
    <location>
        <begin position="516"/>
        <end position="730"/>
    </location>
</feature>
<dbReference type="PRINTS" id="PR00344">
    <property type="entry name" value="BCTRLSENSOR"/>
</dbReference>
<feature type="domain" description="PAC" evidence="16">
    <location>
        <begin position="319"/>
        <end position="371"/>
    </location>
</feature>
<sequence>MIANQVSLHTFPVSVALLSTDLSFLDFSGIWLENFGLSQNIKGKSFFRSMPKLPEELQLDIQYCLDGVGERCDSAKVTHEDGEVVWYEWKLNTVNTGQDKVDGVILILEDITEKKLEEQLLKKSLEVARIGGWEVDLLDNTIYWSKITREIHEVPEDFVPNLETGISFYKEGYSRDTITRLVKEGIENGASWDTELQIVTANGKDVWVRAIGEPEMVDGKCVRLVGTFQDIDRSKKAEIAYKLVSERHARATRTAGIGIWEYDIVNNDLYWDENMYRLYGVKKSDFEGVYSAWESCVLPEDQEESAKAVSDAIAGKGDFDTNFRVRWPNGEIRWIKAEASVMRDENGKALKMIGVNQDITELKTAQLQLIQSEESLQGAFENSSVGMALVSQDGSFIKANQSLCKSLGYTSGELSRLTFQEITHPDDIDIDLSLLSEVINGDRSTYQIEKRYFNKKGQVVHVFLTVTAVKKINGELSHFISQIVDITSRVEASNKLKGLLELTTSQNNSLLNFAHIVSHNLRSHTANLSMITGFLLDNEISTEEHQESLKMLKRAANGLDETIAHLNEVVQVKLEAGKKLRKISLAKTVNKVLKDVSALITENRQQVLVNTPKEVYIKGISAYVESIVLNLITNAIKYRDPQKEGKININITVEGNHVVLEVEDNGLGIDLDRYGKKLFGMYKTFHKHKDARGIGLFITKNQIESMGGAITVESEVNKGTIFKVKFLKAEQV</sequence>
<evidence type="ECO:0000259" key="15">
    <source>
        <dbReference type="PROSITE" id="PS50112"/>
    </source>
</evidence>
<dbReference type="SUPFAM" id="SSF55785">
    <property type="entry name" value="PYP-like sensor domain (PAS domain)"/>
    <property type="match status" value="4"/>
</dbReference>
<dbReference type="InterPro" id="IPR000700">
    <property type="entry name" value="PAS-assoc_C"/>
</dbReference>
<gene>
    <name evidence="17" type="ORF">GTQ34_10010</name>
</gene>
<dbReference type="InterPro" id="IPR000014">
    <property type="entry name" value="PAS"/>
</dbReference>
<organism evidence="17 18">
    <name type="scientific">Flagellimonas ochracea</name>
    <dbReference type="NCBI Taxonomy" id="2696472"/>
    <lineage>
        <taxon>Bacteria</taxon>
        <taxon>Pseudomonadati</taxon>
        <taxon>Bacteroidota</taxon>
        <taxon>Flavobacteriia</taxon>
        <taxon>Flavobacteriales</taxon>
        <taxon>Flavobacteriaceae</taxon>
        <taxon>Flagellimonas</taxon>
    </lineage>
</organism>
<dbReference type="Pfam" id="PF08447">
    <property type="entry name" value="PAS_3"/>
    <property type="match status" value="2"/>
</dbReference>
<evidence type="ECO:0000256" key="2">
    <source>
        <dbReference type="ARBA" id="ARBA00004429"/>
    </source>
</evidence>
<dbReference type="InterPro" id="IPR013656">
    <property type="entry name" value="PAS_4"/>
</dbReference>
<comment type="subcellular location">
    <subcellularLocation>
        <location evidence="2">Cell inner membrane</location>
        <topology evidence="2">Multi-pass membrane protein</topology>
    </subcellularLocation>
</comment>
<dbReference type="InterPro" id="IPR036890">
    <property type="entry name" value="HATPase_C_sf"/>
</dbReference>
<keyword evidence="6" id="KW-0597">Phosphoprotein</keyword>
<keyword evidence="7" id="KW-0808">Transferase</keyword>
<name>A0A964TCA5_9FLAO</name>
<dbReference type="GO" id="GO:0004673">
    <property type="term" value="F:protein histidine kinase activity"/>
    <property type="evidence" value="ECO:0007669"/>
    <property type="project" value="UniProtKB-EC"/>
</dbReference>
<dbReference type="CDD" id="cd00075">
    <property type="entry name" value="HATPase"/>
    <property type="match status" value="1"/>
</dbReference>
<evidence type="ECO:0000256" key="4">
    <source>
        <dbReference type="ARBA" id="ARBA00022475"/>
    </source>
</evidence>
<dbReference type="PROSITE" id="PS50113">
    <property type="entry name" value="PAC"/>
    <property type="match status" value="4"/>
</dbReference>
<dbReference type="Proteomes" id="UP000667650">
    <property type="component" value="Unassembled WGS sequence"/>
</dbReference>
<evidence type="ECO:0000256" key="9">
    <source>
        <dbReference type="ARBA" id="ARBA00022737"/>
    </source>
</evidence>
<keyword evidence="18" id="KW-1185">Reference proteome</keyword>
<accession>A0A964TCA5</accession>
<protein>
    <recommendedName>
        <fullName evidence="3">histidine kinase</fullName>
        <ecNumber evidence="3">2.7.13.3</ecNumber>
    </recommendedName>
</protein>
<dbReference type="GO" id="GO:0005886">
    <property type="term" value="C:plasma membrane"/>
    <property type="evidence" value="ECO:0007669"/>
    <property type="project" value="UniProtKB-SubCell"/>
</dbReference>
<feature type="domain" description="PAC" evidence="16">
    <location>
        <begin position="71"/>
        <end position="123"/>
    </location>
</feature>
<evidence type="ECO:0000256" key="11">
    <source>
        <dbReference type="ARBA" id="ARBA00022777"/>
    </source>
</evidence>
<keyword evidence="8" id="KW-0812">Transmembrane</keyword>
<dbReference type="Gene3D" id="2.10.70.100">
    <property type="match status" value="1"/>
</dbReference>
<feature type="domain" description="PAS" evidence="15">
    <location>
        <begin position="372"/>
        <end position="442"/>
    </location>
</feature>
<dbReference type="Pfam" id="PF08448">
    <property type="entry name" value="PAS_4"/>
    <property type="match status" value="1"/>
</dbReference>
<dbReference type="PROSITE" id="PS50112">
    <property type="entry name" value="PAS"/>
    <property type="match status" value="2"/>
</dbReference>
<evidence type="ECO:0000256" key="10">
    <source>
        <dbReference type="ARBA" id="ARBA00022741"/>
    </source>
</evidence>
<evidence type="ECO:0000259" key="14">
    <source>
        <dbReference type="PROSITE" id="PS50109"/>
    </source>
</evidence>
<evidence type="ECO:0000256" key="1">
    <source>
        <dbReference type="ARBA" id="ARBA00000085"/>
    </source>
</evidence>